<keyword evidence="1" id="KW-0732">Signal</keyword>
<accession>A0A178K9X0</accession>
<gene>
    <name evidence="2" type="ORF">A3K86_12880</name>
</gene>
<keyword evidence="3" id="KW-1185">Reference proteome</keyword>
<dbReference type="Pfam" id="PF07386">
    <property type="entry name" value="DUF1499"/>
    <property type="match status" value="1"/>
</dbReference>
<reference evidence="2 3" key="1">
    <citation type="submission" date="2016-03" db="EMBL/GenBank/DDBJ databases">
        <title>Photobacterium proteolyticum sp. nov. a protease producing bacterium isolated from ocean sediments of Laizhou Bay.</title>
        <authorList>
            <person name="Li Y."/>
        </authorList>
    </citation>
    <scope>NUCLEOTIDE SEQUENCE [LARGE SCALE GENOMIC DNA]</scope>
    <source>
        <strain evidence="2 3">R-40508</strain>
    </source>
</reference>
<dbReference type="OrthoDB" id="9793534at2"/>
<dbReference type="PROSITE" id="PS51257">
    <property type="entry name" value="PROKAR_LIPOPROTEIN"/>
    <property type="match status" value="1"/>
</dbReference>
<dbReference type="EMBL" id="LVHF01000027">
    <property type="protein sequence ID" value="OAN13917.1"/>
    <property type="molecule type" value="Genomic_DNA"/>
</dbReference>
<organism evidence="2 3">
    <name type="scientific">Photobacterium jeanii</name>
    <dbReference type="NCBI Taxonomy" id="858640"/>
    <lineage>
        <taxon>Bacteria</taxon>
        <taxon>Pseudomonadati</taxon>
        <taxon>Pseudomonadota</taxon>
        <taxon>Gammaproteobacteria</taxon>
        <taxon>Vibrionales</taxon>
        <taxon>Vibrionaceae</taxon>
        <taxon>Photobacterium</taxon>
    </lineage>
</organism>
<dbReference type="RefSeq" id="WP_068331560.1">
    <property type="nucleotide sequence ID" value="NZ_LVHF01000027.1"/>
</dbReference>
<feature type="chain" id="PRO_5008090141" description="DUF1499 domain-containing protein" evidence="1">
    <location>
        <begin position="18"/>
        <end position="149"/>
    </location>
</feature>
<evidence type="ECO:0000313" key="3">
    <source>
        <dbReference type="Proteomes" id="UP000078503"/>
    </source>
</evidence>
<evidence type="ECO:0008006" key="4">
    <source>
        <dbReference type="Google" id="ProtNLM"/>
    </source>
</evidence>
<name>A0A178K9X0_9GAMM</name>
<dbReference type="AlphaFoldDB" id="A0A178K9X0"/>
<dbReference type="InterPro" id="IPR010865">
    <property type="entry name" value="DUF1499"/>
</dbReference>
<feature type="signal peptide" evidence="1">
    <location>
        <begin position="1"/>
        <end position="17"/>
    </location>
</feature>
<dbReference type="STRING" id="858640.A3K86_12880"/>
<proteinExistence type="predicted"/>
<sequence>MKRILLSLPLIATTLLAGCSNGDSQIGKRVDTLCGEKPNCVSTLETRPDFAIAQYQLTVAGQNDWQQIAQLALSLPGAQLGQKSDNYLRVECVSRVFQFVDDFEVAQQGSTLIVRSESRTGYSDFGVNRERADLFRQKLIDAKLITTNP</sequence>
<dbReference type="Proteomes" id="UP000078503">
    <property type="component" value="Unassembled WGS sequence"/>
</dbReference>
<comment type="caution">
    <text evidence="2">The sequence shown here is derived from an EMBL/GenBank/DDBJ whole genome shotgun (WGS) entry which is preliminary data.</text>
</comment>
<protein>
    <recommendedName>
        <fullName evidence="4">DUF1499 domain-containing protein</fullName>
    </recommendedName>
</protein>
<dbReference type="PANTHER" id="PTHR34801:SF6">
    <property type="entry name" value="SLL1620 PROTEIN"/>
    <property type="match status" value="1"/>
</dbReference>
<dbReference type="PANTHER" id="PTHR34801">
    <property type="entry name" value="EXPRESSED PROTEIN"/>
    <property type="match status" value="1"/>
</dbReference>
<evidence type="ECO:0000256" key="1">
    <source>
        <dbReference type="SAM" id="SignalP"/>
    </source>
</evidence>
<evidence type="ECO:0000313" key="2">
    <source>
        <dbReference type="EMBL" id="OAN13917.1"/>
    </source>
</evidence>
<dbReference type="PIRSF" id="PIRSF026426">
    <property type="entry name" value="DUF1499"/>
    <property type="match status" value="1"/>
</dbReference>